<name>A0AA38F9L3_TAXCH</name>
<evidence type="ECO:0000256" key="3">
    <source>
        <dbReference type="ARBA" id="ARBA00022741"/>
    </source>
</evidence>
<evidence type="ECO:0000256" key="4">
    <source>
        <dbReference type="ARBA" id="ARBA00022840"/>
    </source>
</evidence>
<dbReference type="Gene3D" id="3.10.400.10">
    <property type="entry name" value="Sulfate adenylyltransferase"/>
    <property type="match status" value="1"/>
</dbReference>
<evidence type="ECO:0000313" key="7">
    <source>
        <dbReference type="Proteomes" id="UP000824469"/>
    </source>
</evidence>
<dbReference type="OMA" id="HVEYRIA"/>
<evidence type="ECO:0000256" key="2">
    <source>
        <dbReference type="ARBA" id="ARBA00022679"/>
    </source>
</evidence>
<sequence>MSIRKRVVIGCSLIEPDSGKLVDLLVPETQRDSIRKEARSLPQIRLSRLDLELFHVVSKGWATPHKGFMRQTEFLQTLHFNWLKLQDGFVVNMSLPIVLAIDDLQKEAIGQSKDVALLDQNGKVVTILINNLHVEYRIAVMIYASIDPKTQMFVHRFIDEKHIVFLMAPSQELHKSIY</sequence>
<dbReference type="Pfam" id="PF14306">
    <property type="entry name" value="PUA_2"/>
    <property type="match status" value="1"/>
</dbReference>
<keyword evidence="2" id="KW-0808">Transferase</keyword>
<keyword evidence="4" id="KW-0067">ATP-binding</keyword>
<dbReference type="SUPFAM" id="SSF88697">
    <property type="entry name" value="PUA domain-like"/>
    <property type="match status" value="1"/>
</dbReference>
<feature type="domain" description="ATP-sulfurylase PUA-like" evidence="5">
    <location>
        <begin position="14"/>
        <end position="129"/>
    </location>
</feature>
<dbReference type="PANTHER" id="PTHR11055:SF37">
    <property type="entry name" value="ATP SULFURYLASE 2"/>
    <property type="match status" value="1"/>
</dbReference>
<evidence type="ECO:0000256" key="1">
    <source>
        <dbReference type="ARBA" id="ARBA00004678"/>
    </source>
</evidence>
<dbReference type="GO" id="GO:0000103">
    <property type="term" value="P:sulfate assimilation"/>
    <property type="evidence" value="ECO:0007669"/>
    <property type="project" value="TreeGrafter"/>
</dbReference>
<feature type="non-terminal residue" evidence="6">
    <location>
        <position position="178"/>
    </location>
</feature>
<dbReference type="GO" id="GO:0004020">
    <property type="term" value="F:adenylylsulfate kinase activity"/>
    <property type="evidence" value="ECO:0007669"/>
    <property type="project" value="TreeGrafter"/>
</dbReference>
<protein>
    <recommendedName>
        <fullName evidence="5">ATP-sulfurylase PUA-like domain-containing protein</fullName>
    </recommendedName>
</protein>
<proteinExistence type="predicted"/>
<dbReference type="InterPro" id="IPR015947">
    <property type="entry name" value="PUA-like_sf"/>
</dbReference>
<accession>A0AA38F9L3</accession>
<keyword evidence="7" id="KW-1185">Reference proteome</keyword>
<gene>
    <name evidence="6" type="ORF">KI387_040381</name>
</gene>
<keyword evidence="3" id="KW-0547">Nucleotide-binding</keyword>
<evidence type="ECO:0000259" key="5">
    <source>
        <dbReference type="Pfam" id="PF14306"/>
    </source>
</evidence>
<comment type="pathway">
    <text evidence="1">Sulfur metabolism.</text>
</comment>
<evidence type="ECO:0000313" key="6">
    <source>
        <dbReference type="EMBL" id="KAH9294413.1"/>
    </source>
</evidence>
<dbReference type="PANTHER" id="PTHR11055">
    <property type="entry name" value="BIFUNCTIONAL 3'-PHOSPHOADENOSINE 5'-PHOSPHOSULFATE SYNTHASE"/>
    <property type="match status" value="1"/>
</dbReference>
<dbReference type="GO" id="GO:0005524">
    <property type="term" value="F:ATP binding"/>
    <property type="evidence" value="ECO:0007669"/>
    <property type="project" value="UniProtKB-KW"/>
</dbReference>
<dbReference type="AlphaFoldDB" id="A0AA38F9L3"/>
<dbReference type="InterPro" id="IPR025980">
    <property type="entry name" value="ATP-Sase_PUA-like_dom"/>
</dbReference>
<dbReference type="Proteomes" id="UP000824469">
    <property type="component" value="Unassembled WGS sequence"/>
</dbReference>
<reference evidence="6 7" key="1">
    <citation type="journal article" date="2021" name="Nat. Plants">
        <title>The Taxus genome provides insights into paclitaxel biosynthesis.</title>
        <authorList>
            <person name="Xiong X."/>
            <person name="Gou J."/>
            <person name="Liao Q."/>
            <person name="Li Y."/>
            <person name="Zhou Q."/>
            <person name="Bi G."/>
            <person name="Li C."/>
            <person name="Du R."/>
            <person name="Wang X."/>
            <person name="Sun T."/>
            <person name="Guo L."/>
            <person name="Liang H."/>
            <person name="Lu P."/>
            <person name="Wu Y."/>
            <person name="Zhang Z."/>
            <person name="Ro D.K."/>
            <person name="Shang Y."/>
            <person name="Huang S."/>
            <person name="Yan J."/>
        </authorList>
    </citation>
    <scope>NUCLEOTIDE SEQUENCE [LARGE SCALE GENOMIC DNA]</scope>
    <source>
        <strain evidence="6">Ta-2019</strain>
    </source>
</reference>
<dbReference type="EMBL" id="JAHRHJ020000136">
    <property type="protein sequence ID" value="KAH9294413.1"/>
    <property type="molecule type" value="Genomic_DNA"/>
</dbReference>
<organism evidence="6 7">
    <name type="scientific">Taxus chinensis</name>
    <name type="common">Chinese yew</name>
    <name type="synonym">Taxus wallichiana var. chinensis</name>
    <dbReference type="NCBI Taxonomy" id="29808"/>
    <lineage>
        <taxon>Eukaryota</taxon>
        <taxon>Viridiplantae</taxon>
        <taxon>Streptophyta</taxon>
        <taxon>Embryophyta</taxon>
        <taxon>Tracheophyta</taxon>
        <taxon>Spermatophyta</taxon>
        <taxon>Pinopsida</taxon>
        <taxon>Pinidae</taxon>
        <taxon>Conifers II</taxon>
        <taxon>Cupressales</taxon>
        <taxon>Taxaceae</taxon>
        <taxon>Taxus</taxon>
    </lineage>
</organism>
<comment type="caution">
    <text evidence="6">The sequence shown here is derived from an EMBL/GenBank/DDBJ whole genome shotgun (WGS) entry which is preliminary data.</text>
</comment>